<dbReference type="InterPro" id="IPR016066">
    <property type="entry name" value="A-D-PHexomutase_CS"/>
</dbReference>
<keyword evidence="11" id="KW-0812">Transmembrane</keyword>
<dbReference type="Pfam" id="PF00408">
    <property type="entry name" value="PGM_PMM_IV"/>
    <property type="match status" value="1"/>
</dbReference>
<accession>A0A1I0FVL7</accession>
<evidence type="ECO:0000256" key="10">
    <source>
        <dbReference type="SAM" id="MobiDB-lite"/>
    </source>
</evidence>
<feature type="region of interest" description="Disordered" evidence="10">
    <location>
        <begin position="1"/>
        <end position="43"/>
    </location>
</feature>
<keyword evidence="9" id="KW-0413">Isomerase</keyword>
<dbReference type="GO" id="GO:0000287">
    <property type="term" value="F:magnesium ion binding"/>
    <property type="evidence" value="ECO:0007669"/>
    <property type="project" value="InterPro"/>
</dbReference>
<feature type="transmembrane region" description="Helical" evidence="11">
    <location>
        <begin position="279"/>
        <end position="300"/>
    </location>
</feature>
<feature type="domain" description="Alpha-D-phosphohexomutase C-terminal" evidence="12">
    <location>
        <begin position="787"/>
        <end position="860"/>
    </location>
</feature>
<feature type="domain" description="Alpha-D-phosphohexomutase alpha/beta/alpha" evidence="13">
    <location>
        <begin position="425"/>
        <end position="551"/>
    </location>
</feature>
<dbReference type="PROSITE" id="PS00710">
    <property type="entry name" value="PGM_PMM"/>
    <property type="match status" value="1"/>
</dbReference>
<dbReference type="InterPro" id="IPR005844">
    <property type="entry name" value="A-D-PHexomutase_a/b/a-I"/>
</dbReference>
<dbReference type="InterPro" id="IPR005846">
    <property type="entry name" value="A-D-PHexomutase_a/b/a-III"/>
</dbReference>
<keyword evidence="8" id="KW-0460">Magnesium</keyword>
<dbReference type="FunFam" id="3.40.120.10:FF:000021">
    <property type="entry name" value="Phosphomannomutase/phosphoglucomutase"/>
    <property type="match status" value="1"/>
</dbReference>
<feature type="compositionally biased region" description="Acidic residues" evidence="10">
    <location>
        <begin position="387"/>
        <end position="397"/>
    </location>
</feature>
<evidence type="ECO:0000256" key="6">
    <source>
        <dbReference type="ARBA" id="ARBA00022553"/>
    </source>
</evidence>
<evidence type="ECO:0000256" key="9">
    <source>
        <dbReference type="ARBA" id="ARBA00023235"/>
    </source>
</evidence>
<feature type="compositionally biased region" description="Polar residues" evidence="10">
    <location>
        <begin position="13"/>
        <end position="24"/>
    </location>
</feature>
<comment type="cofactor">
    <cofactor evidence="2">
        <name>Mg(2+)</name>
        <dbReference type="ChEBI" id="CHEBI:18420"/>
    </cofactor>
</comment>
<dbReference type="SUPFAM" id="SSF53738">
    <property type="entry name" value="Phosphoglucomutase, first 3 domains"/>
    <property type="match status" value="3"/>
</dbReference>
<feature type="domain" description="Alpha-D-phosphohexomutase alpha/beta/alpha" evidence="14">
    <location>
        <begin position="570"/>
        <end position="667"/>
    </location>
</feature>
<name>A0A1I0FVL7_9GAMM</name>
<evidence type="ECO:0000256" key="2">
    <source>
        <dbReference type="ARBA" id="ARBA00001946"/>
    </source>
</evidence>
<dbReference type="Pfam" id="PF02879">
    <property type="entry name" value="PGM_PMM_II"/>
    <property type="match status" value="1"/>
</dbReference>
<dbReference type="FunFam" id="3.40.120.10:FF:000025">
    <property type="entry name" value="Phosphomannomutase"/>
    <property type="match status" value="1"/>
</dbReference>
<evidence type="ECO:0000256" key="7">
    <source>
        <dbReference type="ARBA" id="ARBA00022723"/>
    </source>
</evidence>
<dbReference type="PANTHER" id="PTHR43771:SF2">
    <property type="entry name" value="PHOSPHOMANNOMUTASE_PHOSPHOGLUCOMUTASE"/>
    <property type="match status" value="1"/>
</dbReference>
<proteinExistence type="inferred from homology"/>
<organism evidence="16 17">
    <name type="scientific">Marinobacter segnicrescens</name>
    <dbReference type="NCBI Taxonomy" id="430453"/>
    <lineage>
        <taxon>Bacteria</taxon>
        <taxon>Pseudomonadati</taxon>
        <taxon>Pseudomonadota</taxon>
        <taxon>Gammaproteobacteria</taxon>
        <taxon>Pseudomonadales</taxon>
        <taxon>Marinobacteraceae</taxon>
        <taxon>Marinobacter</taxon>
    </lineage>
</organism>
<dbReference type="SUPFAM" id="SSF55957">
    <property type="entry name" value="Phosphoglucomutase, C-terminal domain"/>
    <property type="match status" value="1"/>
</dbReference>
<dbReference type="GO" id="GO:0005975">
    <property type="term" value="P:carbohydrate metabolic process"/>
    <property type="evidence" value="ECO:0007669"/>
    <property type="project" value="InterPro"/>
</dbReference>
<comment type="pathway">
    <text evidence="3">Nucleotide-sugar biosynthesis; GDP-alpha-D-mannose biosynthesis; alpha-D-mannose 1-phosphate from D-fructose 6-phosphate: step 2/2.</text>
</comment>
<feature type="transmembrane region" description="Helical" evidence="11">
    <location>
        <begin position="50"/>
        <end position="73"/>
    </location>
</feature>
<evidence type="ECO:0000259" key="13">
    <source>
        <dbReference type="Pfam" id="PF02878"/>
    </source>
</evidence>
<reference evidence="17" key="1">
    <citation type="submission" date="2016-10" db="EMBL/GenBank/DDBJ databases">
        <authorList>
            <person name="Varghese N."/>
            <person name="Submissions S."/>
        </authorList>
    </citation>
    <scope>NUCLEOTIDE SEQUENCE [LARGE SCALE GENOMIC DNA]</scope>
    <source>
        <strain evidence="17">CGMCC 1.6489</strain>
    </source>
</reference>
<keyword evidence="7" id="KW-0479">Metal-binding</keyword>
<evidence type="ECO:0000256" key="11">
    <source>
        <dbReference type="SAM" id="Phobius"/>
    </source>
</evidence>
<evidence type="ECO:0000256" key="8">
    <source>
        <dbReference type="ARBA" id="ARBA00022842"/>
    </source>
</evidence>
<keyword evidence="11" id="KW-1133">Transmembrane helix</keyword>
<dbReference type="InterPro" id="IPR036900">
    <property type="entry name" value="A-D-PHexomutase_C_sf"/>
</dbReference>
<evidence type="ECO:0000259" key="14">
    <source>
        <dbReference type="Pfam" id="PF02879"/>
    </source>
</evidence>
<evidence type="ECO:0000259" key="12">
    <source>
        <dbReference type="Pfam" id="PF00408"/>
    </source>
</evidence>
<feature type="domain" description="Alpha-D-phosphohexomutase alpha/beta/alpha" evidence="15">
    <location>
        <begin position="672"/>
        <end position="780"/>
    </location>
</feature>
<comment type="catalytic activity">
    <reaction evidence="1">
        <text>alpha-D-mannose 1-phosphate = D-mannose 6-phosphate</text>
        <dbReference type="Rhea" id="RHEA:11140"/>
        <dbReference type="ChEBI" id="CHEBI:58409"/>
        <dbReference type="ChEBI" id="CHEBI:58735"/>
        <dbReference type="EC" id="5.4.2.8"/>
    </reaction>
</comment>
<dbReference type="RefSeq" id="WP_091853202.1">
    <property type="nucleotide sequence ID" value="NZ_FOHZ01000014.1"/>
</dbReference>
<evidence type="ECO:0000256" key="1">
    <source>
        <dbReference type="ARBA" id="ARBA00000586"/>
    </source>
</evidence>
<dbReference type="InterPro" id="IPR005843">
    <property type="entry name" value="A-D-PHexomutase_C"/>
</dbReference>
<dbReference type="Pfam" id="PF02880">
    <property type="entry name" value="PGM_PMM_III"/>
    <property type="match status" value="1"/>
</dbReference>
<feature type="region of interest" description="Disordered" evidence="10">
    <location>
        <begin position="354"/>
        <end position="419"/>
    </location>
</feature>
<evidence type="ECO:0000256" key="4">
    <source>
        <dbReference type="ARBA" id="ARBA00010231"/>
    </source>
</evidence>
<evidence type="ECO:0000313" key="16">
    <source>
        <dbReference type="EMBL" id="SET61517.1"/>
    </source>
</evidence>
<dbReference type="AlphaFoldDB" id="A0A1I0FVL7"/>
<dbReference type="InterPro" id="IPR016055">
    <property type="entry name" value="A-D-PHexomutase_a/b/a-I/II/III"/>
</dbReference>
<feature type="compositionally biased region" description="Basic and acidic residues" evidence="10">
    <location>
        <begin position="354"/>
        <end position="364"/>
    </location>
</feature>
<dbReference type="Pfam" id="PF02878">
    <property type="entry name" value="PGM_PMM_I"/>
    <property type="match status" value="1"/>
</dbReference>
<dbReference type="EMBL" id="FOHZ01000014">
    <property type="protein sequence ID" value="SET61517.1"/>
    <property type="molecule type" value="Genomic_DNA"/>
</dbReference>
<keyword evidence="6" id="KW-0597">Phosphoprotein</keyword>
<evidence type="ECO:0000259" key="15">
    <source>
        <dbReference type="Pfam" id="PF02880"/>
    </source>
</evidence>
<dbReference type="InterPro" id="IPR005841">
    <property type="entry name" value="Alpha-D-phosphohexomutase_SF"/>
</dbReference>
<dbReference type="PANTHER" id="PTHR43771">
    <property type="entry name" value="PHOSPHOMANNOMUTASE"/>
    <property type="match status" value="1"/>
</dbReference>
<comment type="similarity">
    <text evidence="4">Belongs to the phosphohexose mutase family.</text>
</comment>
<gene>
    <name evidence="16" type="ORF">SAMN04487962_11444</name>
</gene>
<dbReference type="PRINTS" id="PR00509">
    <property type="entry name" value="PGMPMM"/>
</dbReference>
<keyword evidence="11" id="KW-0472">Membrane</keyword>
<sequence length="875" mass="93846">MKFGKKKEAAGTADSSPEATSDNNKATRKTARGKAPKESGGSKVRKLSSVALGQALAVVITGLVVAAVMYLVVLQPAEQQGQQLAAERGAEQAVDRLEQRIGFLQSLTEGLGTQASVREALGEIGGARELAGELQSMMPGIERVFLFPYGSIPRRADEQAGLGFATLDLARRAETGRPVTPDAFPADGGWRVQMATRVRNPSTEVAEGTLVIQFDAGVLADVLSGVEGQATLVQTVGGQSRNVVSRGQGAGPEVTRSLSVPDWSLRYQAQRAAATSVPVLLLGLVVAGFLVAAVIVWLMLSSAQSGLRKETTGLVQWANKAFSGDRSAPPQFRWELPSVLADVLHRLSKAVEKRIEGTTRKAPEPKAAQPADPDMGEPLFQERDMPDIDMLDGDEDVLGFGESPAGATPEVTEAPAPRAELSPSIFRAYDIRGIVGETLTPEIVRLIGQSIGSEALDRSQDTLCIGYDGRHSSPELADALARGVMEAGCNVIRIGAVPTPVLYFATHHLGTGSGVMVTGSHNPSNYNGLKIMLGGETLAEEGIQKLLQRVQMGDLHRGQGGASDQDVRRDYLDRITGDIAVATPLRVVVDAGNGIAGELGPLLLEELGCEVIPLYCEVDGSFPNHHPDPGKPENLQDLIERVQQEGADLGIAFDGDGDRLGVVTNEGKIIWPDRLMMLFARDVVSRNPGADVLFDVKCSRRLSGVISSAGGRPVMWKTGHSLMKAKMKETGALLAGEMSGHIFFGERWYGFDDGLYSAARLLEILGIEDRQASEVFAEFPEDISTPELNLEVTDEGKFRIIERLKDLADFGESNITTIDGVRVDYPDGWGLCRASNTTPVLVLRFEAENEAALERIKQIFRGQLKALAPDVHITF</sequence>
<dbReference type="Gene3D" id="3.30.310.50">
    <property type="entry name" value="Alpha-D-phosphohexomutase, C-terminal domain"/>
    <property type="match status" value="1"/>
</dbReference>
<keyword evidence="17" id="KW-1185">Reference proteome</keyword>
<dbReference type="InterPro" id="IPR005845">
    <property type="entry name" value="A-D-PHexomutase_a/b/a-II"/>
</dbReference>
<evidence type="ECO:0000313" key="17">
    <source>
        <dbReference type="Proteomes" id="UP000198762"/>
    </source>
</evidence>
<evidence type="ECO:0000256" key="3">
    <source>
        <dbReference type="ARBA" id="ARBA00004699"/>
    </source>
</evidence>
<dbReference type="GO" id="GO:0004615">
    <property type="term" value="F:phosphomannomutase activity"/>
    <property type="evidence" value="ECO:0007669"/>
    <property type="project" value="UniProtKB-EC"/>
</dbReference>
<dbReference type="CDD" id="cd03089">
    <property type="entry name" value="PMM_PGM"/>
    <property type="match status" value="1"/>
</dbReference>
<dbReference type="STRING" id="430453.SAMN04487962_11444"/>
<dbReference type="EC" id="5.4.2.8" evidence="5"/>
<dbReference type="OrthoDB" id="9803322at2"/>
<dbReference type="Proteomes" id="UP000198762">
    <property type="component" value="Unassembled WGS sequence"/>
</dbReference>
<evidence type="ECO:0000256" key="5">
    <source>
        <dbReference type="ARBA" id="ARBA00012730"/>
    </source>
</evidence>
<dbReference type="Gene3D" id="3.40.120.10">
    <property type="entry name" value="Alpha-D-Glucose-1,6-Bisphosphate, subunit A, domain 3"/>
    <property type="match status" value="3"/>
</dbReference>
<protein>
    <recommendedName>
        <fullName evidence="5">phosphomannomutase</fullName>
        <ecNumber evidence="5">5.4.2.8</ecNumber>
    </recommendedName>
</protein>